<keyword evidence="11" id="KW-1185">Reference proteome</keyword>
<dbReference type="GO" id="GO:0005506">
    <property type="term" value="F:iron ion binding"/>
    <property type="evidence" value="ECO:0007669"/>
    <property type="project" value="InterPro"/>
</dbReference>
<comment type="similarity">
    <text evidence="2">Belongs to the cytochrome P450 family.</text>
</comment>
<dbReference type="AlphaFoldDB" id="A0A7C8MDV4"/>
<dbReference type="GO" id="GO:0020037">
    <property type="term" value="F:heme binding"/>
    <property type="evidence" value="ECO:0007669"/>
    <property type="project" value="InterPro"/>
</dbReference>
<dbReference type="CDD" id="cd11061">
    <property type="entry name" value="CYP67-like"/>
    <property type="match status" value="1"/>
</dbReference>
<dbReference type="InterPro" id="IPR002401">
    <property type="entry name" value="Cyt_P450_E_grp-I"/>
</dbReference>
<comment type="cofactor">
    <cofactor evidence="1 8">
        <name>heme</name>
        <dbReference type="ChEBI" id="CHEBI:30413"/>
    </cofactor>
</comment>
<keyword evidence="9" id="KW-1133">Transmembrane helix</keyword>
<keyword evidence="6 8" id="KW-0408">Iron</keyword>
<keyword evidence="3 8" id="KW-0349">Heme</keyword>
<dbReference type="PANTHER" id="PTHR24305">
    <property type="entry name" value="CYTOCHROME P450"/>
    <property type="match status" value="1"/>
</dbReference>
<dbReference type="Proteomes" id="UP000481861">
    <property type="component" value="Unassembled WGS sequence"/>
</dbReference>
<organism evidence="10 11">
    <name type="scientific">Massariosphaeria phaeospora</name>
    <dbReference type="NCBI Taxonomy" id="100035"/>
    <lineage>
        <taxon>Eukaryota</taxon>
        <taxon>Fungi</taxon>
        <taxon>Dikarya</taxon>
        <taxon>Ascomycota</taxon>
        <taxon>Pezizomycotina</taxon>
        <taxon>Dothideomycetes</taxon>
        <taxon>Pleosporomycetidae</taxon>
        <taxon>Pleosporales</taxon>
        <taxon>Pleosporales incertae sedis</taxon>
        <taxon>Massariosphaeria</taxon>
    </lineage>
</organism>
<dbReference type="Pfam" id="PF00067">
    <property type="entry name" value="p450"/>
    <property type="match status" value="1"/>
</dbReference>
<evidence type="ECO:0000256" key="4">
    <source>
        <dbReference type="ARBA" id="ARBA00022723"/>
    </source>
</evidence>
<dbReference type="GO" id="GO:0004497">
    <property type="term" value="F:monooxygenase activity"/>
    <property type="evidence" value="ECO:0007669"/>
    <property type="project" value="UniProtKB-KW"/>
</dbReference>
<dbReference type="PRINTS" id="PR00463">
    <property type="entry name" value="EP450I"/>
</dbReference>
<reference evidence="10 11" key="1">
    <citation type="submission" date="2020-01" db="EMBL/GenBank/DDBJ databases">
        <authorList>
            <consortium name="DOE Joint Genome Institute"/>
            <person name="Haridas S."/>
            <person name="Albert R."/>
            <person name="Binder M."/>
            <person name="Bloem J."/>
            <person name="Labutti K."/>
            <person name="Salamov A."/>
            <person name="Andreopoulos B."/>
            <person name="Baker S.E."/>
            <person name="Barry K."/>
            <person name="Bills G."/>
            <person name="Bluhm B.H."/>
            <person name="Cannon C."/>
            <person name="Castanera R."/>
            <person name="Culley D.E."/>
            <person name="Daum C."/>
            <person name="Ezra D."/>
            <person name="Gonzalez J.B."/>
            <person name="Henrissat B."/>
            <person name="Kuo A."/>
            <person name="Liang C."/>
            <person name="Lipzen A."/>
            <person name="Lutzoni F."/>
            <person name="Magnuson J."/>
            <person name="Mondo S."/>
            <person name="Nolan M."/>
            <person name="Ohm R."/>
            <person name="Pangilinan J."/>
            <person name="Park H.-J.H."/>
            <person name="Ramirez L."/>
            <person name="Alfaro M."/>
            <person name="Sun H."/>
            <person name="Tritt A."/>
            <person name="Yoshinaga Y."/>
            <person name="Zwiers L.-H.L."/>
            <person name="Turgeon B.G."/>
            <person name="Goodwin S.B."/>
            <person name="Spatafora J.W."/>
            <person name="Crous P.W."/>
            <person name="Grigoriev I.V."/>
        </authorList>
    </citation>
    <scope>NUCLEOTIDE SEQUENCE [LARGE SCALE GENOMIC DNA]</scope>
    <source>
        <strain evidence="10 11">CBS 611.86</strain>
    </source>
</reference>
<dbReference type="PANTHER" id="PTHR24305:SF237">
    <property type="entry name" value="CYTOCHROME P450 MONOOXYGENASE ATNE-RELATED"/>
    <property type="match status" value="1"/>
</dbReference>
<evidence type="ECO:0000256" key="1">
    <source>
        <dbReference type="ARBA" id="ARBA00001971"/>
    </source>
</evidence>
<keyword evidence="7" id="KW-0503">Monooxygenase</keyword>
<dbReference type="GO" id="GO:0016705">
    <property type="term" value="F:oxidoreductase activity, acting on paired donors, with incorporation or reduction of molecular oxygen"/>
    <property type="evidence" value="ECO:0007669"/>
    <property type="project" value="InterPro"/>
</dbReference>
<proteinExistence type="inferred from homology"/>
<dbReference type="InterPro" id="IPR050121">
    <property type="entry name" value="Cytochrome_P450_monoxygenase"/>
</dbReference>
<evidence type="ECO:0000256" key="5">
    <source>
        <dbReference type="ARBA" id="ARBA00023002"/>
    </source>
</evidence>
<evidence type="ECO:0000256" key="2">
    <source>
        <dbReference type="ARBA" id="ARBA00010617"/>
    </source>
</evidence>
<dbReference type="Gene3D" id="1.10.630.10">
    <property type="entry name" value="Cytochrome P450"/>
    <property type="match status" value="1"/>
</dbReference>
<evidence type="ECO:0000313" key="11">
    <source>
        <dbReference type="Proteomes" id="UP000481861"/>
    </source>
</evidence>
<evidence type="ECO:0000256" key="9">
    <source>
        <dbReference type="SAM" id="Phobius"/>
    </source>
</evidence>
<gene>
    <name evidence="10" type="ORF">BDV95DRAFT_605453</name>
</gene>
<evidence type="ECO:0000313" key="10">
    <source>
        <dbReference type="EMBL" id="KAF2872863.1"/>
    </source>
</evidence>
<feature type="binding site" description="axial binding residue" evidence="8">
    <location>
        <position position="467"/>
    </location>
    <ligand>
        <name>heme</name>
        <dbReference type="ChEBI" id="CHEBI:30413"/>
    </ligand>
    <ligandPart>
        <name>Fe</name>
        <dbReference type="ChEBI" id="CHEBI:18248"/>
    </ligandPart>
</feature>
<dbReference type="EMBL" id="JAADJZ010000008">
    <property type="protein sequence ID" value="KAF2872863.1"/>
    <property type="molecule type" value="Genomic_DNA"/>
</dbReference>
<feature type="transmembrane region" description="Helical" evidence="9">
    <location>
        <begin position="12"/>
        <end position="35"/>
    </location>
</feature>
<accession>A0A7C8MDV4</accession>
<evidence type="ECO:0000256" key="3">
    <source>
        <dbReference type="ARBA" id="ARBA00022617"/>
    </source>
</evidence>
<keyword evidence="4 8" id="KW-0479">Metal-binding</keyword>
<evidence type="ECO:0000256" key="7">
    <source>
        <dbReference type="ARBA" id="ARBA00023033"/>
    </source>
</evidence>
<name>A0A7C8MDV4_9PLEO</name>
<protein>
    <submittedName>
        <fullName evidence="10">Cytochrome P450</fullName>
    </submittedName>
</protein>
<dbReference type="OrthoDB" id="1470350at2759"/>
<keyword evidence="9" id="KW-0812">Transmembrane</keyword>
<keyword evidence="5" id="KW-0560">Oxidoreductase</keyword>
<sequence length="538" mass="59868">MALLSVTVPRVSQVVVASIVVLGIYAVALAIYRLFFHPLAKYPGRLQYKLSSWPLVYQAYTGDRHIWHLKDHEKYGPVVRIAPNTLSFNTASALHTIYGARNANVKKAGFYKTVDVAAGAYSSFTETDREKHAAKRRWMGPVFSADSVKQNEAAIVDVVEQFCETLRPGGTETGTGQWGPKWNASELTTYLGFDIMGSLIFGHDFQSVQRSEHRDLADSILPTFRFLNWVSHLPMAVLIRPFMRTRLFEMAGGKPVADNNRLIDYASREVEARIANTDSSEKEATAGRLDFLSRLVQLEDKRTGWRPTPADLNTECLNMMNAGADPYSGVIAGAIFYLVHNADVLQKATAEVRATFSSTSDIHNGPALNSCTYLYACIEETLRRTAPVPSHLPRAVLAGGLSIDGHDVPARTEVGVSTYALHHEARYFEDPWVFKPERWIESAANPPERIAHARKAFAPFQLGSRQCSGKHLAYLQLKLTLAHVLWRFELRVAPGEMGRGAGGKGLGVGRERVDEFQLWDAFGFARDGPMVEVRDAHY</sequence>
<dbReference type="InterPro" id="IPR001128">
    <property type="entry name" value="Cyt_P450"/>
</dbReference>
<evidence type="ECO:0000256" key="8">
    <source>
        <dbReference type="PIRSR" id="PIRSR602401-1"/>
    </source>
</evidence>
<comment type="caution">
    <text evidence="10">The sequence shown here is derived from an EMBL/GenBank/DDBJ whole genome shotgun (WGS) entry which is preliminary data.</text>
</comment>
<keyword evidence="9" id="KW-0472">Membrane</keyword>
<dbReference type="SUPFAM" id="SSF48264">
    <property type="entry name" value="Cytochrome P450"/>
    <property type="match status" value="1"/>
</dbReference>
<dbReference type="InterPro" id="IPR036396">
    <property type="entry name" value="Cyt_P450_sf"/>
</dbReference>
<dbReference type="PRINTS" id="PR00385">
    <property type="entry name" value="P450"/>
</dbReference>
<evidence type="ECO:0000256" key="6">
    <source>
        <dbReference type="ARBA" id="ARBA00023004"/>
    </source>
</evidence>